<comment type="caution">
    <text evidence="3">The sequence shown here is derived from an EMBL/GenBank/DDBJ whole genome shotgun (WGS) entry which is preliminary data.</text>
</comment>
<dbReference type="InterPro" id="IPR015424">
    <property type="entry name" value="PyrdxlP-dep_Trfase"/>
</dbReference>
<evidence type="ECO:0000256" key="1">
    <source>
        <dbReference type="ARBA" id="ARBA00022898"/>
    </source>
</evidence>
<proteinExistence type="predicted"/>
<dbReference type="InterPro" id="IPR015422">
    <property type="entry name" value="PyrdxlP-dep_Trfase_small"/>
</dbReference>
<keyword evidence="3" id="KW-0032">Aminotransferase</keyword>
<feature type="domain" description="Aminotransferase class V" evidence="2">
    <location>
        <begin position="16"/>
        <end position="343"/>
    </location>
</feature>
<dbReference type="AlphaFoldDB" id="A0A0D9AN78"/>
<reference evidence="3 4" key="1">
    <citation type="submission" date="2015-02" db="EMBL/GenBank/DDBJ databases">
        <title>Draft genome sequence of Pseudomonas stutzeri NT0128 isolated from wheat (Triticum turgidum) rhizosphere.</title>
        <authorList>
            <person name="Tovi N."/>
            <person name="Frenk S."/>
            <person name="Hadar Y."/>
            <person name="Minz D."/>
        </authorList>
    </citation>
    <scope>NUCLEOTIDE SEQUENCE [LARGE SCALE GENOMIC DNA]</scope>
    <source>
        <strain evidence="3 4">NT0128</strain>
    </source>
</reference>
<dbReference type="RefSeq" id="WP_045162866.1">
    <property type="nucleotide sequence ID" value="NZ_JYHV01000026.1"/>
</dbReference>
<organism evidence="3 4">
    <name type="scientific">Stutzerimonas stutzeri</name>
    <name type="common">Pseudomonas stutzeri</name>
    <dbReference type="NCBI Taxonomy" id="316"/>
    <lineage>
        <taxon>Bacteria</taxon>
        <taxon>Pseudomonadati</taxon>
        <taxon>Pseudomonadota</taxon>
        <taxon>Gammaproteobacteria</taxon>
        <taxon>Pseudomonadales</taxon>
        <taxon>Pseudomonadaceae</taxon>
        <taxon>Stutzerimonas</taxon>
    </lineage>
</organism>
<dbReference type="Pfam" id="PF00266">
    <property type="entry name" value="Aminotran_5"/>
    <property type="match status" value="1"/>
</dbReference>
<dbReference type="Gene3D" id="3.40.640.10">
    <property type="entry name" value="Type I PLP-dependent aspartate aminotransferase-like (Major domain)"/>
    <property type="match status" value="1"/>
</dbReference>
<dbReference type="Proteomes" id="UP000032487">
    <property type="component" value="Unassembled WGS sequence"/>
</dbReference>
<keyword evidence="3" id="KW-0808">Transferase</keyword>
<dbReference type="PANTHER" id="PTHR43586:SF15">
    <property type="entry name" value="BLR3095 PROTEIN"/>
    <property type="match status" value="1"/>
</dbReference>
<dbReference type="Gene3D" id="3.90.1150.10">
    <property type="entry name" value="Aspartate Aminotransferase, domain 1"/>
    <property type="match status" value="1"/>
</dbReference>
<dbReference type="InterPro" id="IPR000192">
    <property type="entry name" value="Aminotrans_V_dom"/>
</dbReference>
<accession>A0A0D9AN78</accession>
<gene>
    <name evidence="3" type="ORF">UF78_14215</name>
</gene>
<dbReference type="OrthoDB" id="9764293at2"/>
<dbReference type="SUPFAM" id="SSF53383">
    <property type="entry name" value="PLP-dependent transferases"/>
    <property type="match status" value="1"/>
</dbReference>
<dbReference type="GO" id="GO:0008483">
    <property type="term" value="F:transaminase activity"/>
    <property type="evidence" value="ECO:0007669"/>
    <property type="project" value="UniProtKB-KW"/>
</dbReference>
<sequence length="377" mass="41599">MSTLNDEFPQIEGLRYLNHAAVAPWPRRATEAVTAFAQQNMALGARDYPQWLAVESQLRDRLARMLNAPTSADIALVKNTSEALSFVAFGLDWGAGDQIVISDEEFPSNRVVWEALQPQGVEVIQVSLKGDDPEAALLAACGPKVRLMAISAVQYASGLRLDLPRLGEGCEQRGVLLCIDAIQQLGALAFDVQQYRCAFAMADGHKWLLGPEGLGVFYCRSDLRARLKLHEYGWHMLEHAGDYDRSDWQPARSARRFECGSPNMLGAMALDASLSLLEEIGMSEVSRALAERIDHLQHELAAMPGIELLSPTDPFRQAGIMTFRANGWENAALFQQLKAEQIVCALRGGGIRLSPHFYTRPDVIEQTLTVVRGLLAK</sequence>
<keyword evidence="1" id="KW-0663">Pyridoxal phosphate</keyword>
<dbReference type="InterPro" id="IPR015421">
    <property type="entry name" value="PyrdxlP-dep_Trfase_major"/>
</dbReference>
<evidence type="ECO:0000313" key="3">
    <source>
        <dbReference type="EMBL" id="KJH80831.1"/>
    </source>
</evidence>
<evidence type="ECO:0000313" key="4">
    <source>
        <dbReference type="Proteomes" id="UP000032487"/>
    </source>
</evidence>
<protein>
    <submittedName>
        <fullName evidence="3">Class V aminotransferase</fullName>
    </submittedName>
</protein>
<dbReference type="EMBL" id="JYHV01000026">
    <property type="protein sequence ID" value="KJH80831.1"/>
    <property type="molecule type" value="Genomic_DNA"/>
</dbReference>
<name>A0A0D9AN78_STUST</name>
<dbReference type="PATRIC" id="fig|316.101.peg.4282"/>
<evidence type="ECO:0000259" key="2">
    <source>
        <dbReference type="Pfam" id="PF00266"/>
    </source>
</evidence>
<dbReference type="PANTHER" id="PTHR43586">
    <property type="entry name" value="CYSTEINE DESULFURASE"/>
    <property type="match status" value="1"/>
</dbReference>